<dbReference type="PANTHER" id="PTHR31745:SF1">
    <property type="entry name" value="SINGLE-STRANDED DNA-BINDING PROTEIN WHY2, MITOCHONDRIAL"/>
    <property type="match status" value="1"/>
</dbReference>
<name>A0A8T2VIC7_CERRI</name>
<dbReference type="SUPFAM" id="SSF54447">
    <property type="entry name" value="ssDNA-binding transcriptional regulator domain"/>
    <property type="match status" value="1"/>
</dbReference>
<dbReference type="InterPro" id="IPR009044">
    <property type="entry name" value="ssDNA-bd_transcriptional_reg"/>
</dbReference>
<dbReference type="OMA" id="IGWSAFA"/>
<evidence type="ECO:0000313" key="4">
    <source>
        <dbReference type="Proteomes" id="UP000825935"/>
    </source>
</evidence>
<dbReference type="InterPro" id="IPR013742">
    <property type="entry name" value="Whirly"/>
</dbReference>
<organism evidence="3 4">
    <name type="scientific">Ceratopteris richardii</name>
    <name type="common">Triangle waterfern</name>
    <dbReference type="NCBI Taxonomy" id="49495"/>
    <lineage>
        <taxon>Eukaryota</taxon>
        <taxon>Viridiplantae</taxon>
        <taxon>Streptophyta</taxon>
        <taxon>Embryophyta</taxon>
        <taxon>Tracheophyta</taxon>
        <taxon>Polypodiopsida</taxon>
        <taxon>Polypodiidae</taxon>
        <taxon>Polypodiales</taxon>
        <taxon>Pteridineae</taxon>
        <taxon>Pteridaceae</taxon>
        <taxon>Parkerioideae</taxon>
        <taxon>Ceratopteris</taxon>
    </lineage>
</organism>
<dbReference type="OrthoDB" id="511009at2759"/>
<dbReference type="GO" id="GO:0006355">
    <property type="term" value="P:regulation of DNA-templated transcription"/>
    <property type="evidence" value="ECO:0007669"/>
    <property type="project" value="InterPro"/>
</dbReference>
<comment type="similarity">
    <text evidence="1">Belongs to the Whirly family.</text>
</comment>
<protein>
    <submittedName>
        <fullName evidence="3">Uncharacterized protein</fullName>
    </submittedName>
</protein>
<evidence type="ECO:0000256" key="2">
    <source>
        <dbReference type="ARBA" id="ARBA00022946"/>
    </source>
</evidence>
<dbReference type="Pfam" id="PF08536">
    <property type="entry name" value="Whirly"/>
    <property type="match status" value="1"/>
</dbReference>
<evidence type="ECO:0000256" key="1">
    <source>
        <dbReference type="ARBA" id="ARBA00006061"/>
    </source>
</evidence>
<dbReference type="EMBL" id="CM035407">
    <property type="protein sequence ID" value="KAH7444219.1"/>
    <property type="molecule type" value="Genomic_DNA"/>
</dbReference>
<dbReference type="Proteomes" id="UP000825935">
    <property type="component" value="Chromosome 2"/>
</dbReference>
<dbReference type="GO" id="GO:0006952">
    <property type="term" value="P:defense response"/>
    <property type="evidence" value="ECO:0007669"/>
    <property type="project" value="InterPro"/>
</dbReference>
<keyword evidence="4" id="KW-1185">Reference proteome</keyword>
<accession>A0A8T2VIC7</accession>
<comment type="caution">
    <text evidence="3">The sequence shown here is derived from an EMBL/GenBank/DDBJ whole genome shotgun (WGS) entry which is preliminary data.</text>
</comment>
<evidence type="ECO:0000313" key="3">
    <source>
        <dbReference type="EMBL" id="KAH7444219.1"/>
    </source>
</evidence>
<dbReference type="PANTHER" id="PTHR31745">
    <property type="entry name" value="SINGLE-STRANDED DNA-BINDING PROTEIN WHY2, MITOCHONDRIAL"/>
    <property type="match status" value="1"/>
</dbReference>
<keyword evidence="2" id="KW-0809">Transit peptide</keyword>
<dbReference type="AlphaFoldDB" id="A0A8T2VIC7"/>
<gene>
    <name evidence="3" type="ORF">KP509_02G070200</name>
</gene>
<sequence length="222" mass="24763">MAASSMSLRSLWLGSSLKQRNISLSPFAKTKRFHCKANVTQNPRVYAHHTFYKGKSAMAFGPGKPSYKSTQDGGVYVEKEGSLFLEFVPSSGPRQYDWSRKQIMALSVVEVGSLVGYTMTEGIEFLHDPHLGTSEAGMVRKTLKIEPMPDKSGMFFTFEVVNKVEDLNMRLSVPITKGEFTVIRSSCNFIIPYLLGWHGFINPSAIQLASSNHADAELEWSK</sequence>
<proteinExistence type="inferred from homology"/>
<dbReference type="Gene3D" id="2.30.31.10">
    <property type="entry name" value="Transcriptional Coactivator Pc4, Chain A"/>
    <property type="match status" value="1"/>
</dbReference>
<reference evidence="3" key="1">
    <citation type="submission" date="2021-08" db="EMBL/GenBank/DDBJ databases">
        <title>WGS assembly of Ceratopteris richardii.</title>
        <authorList>
            <person name="Marchant D.B."/>
            <person name="Chen G."/>
            <person name="Jenkins J."/>
            <person name="Shu S."/>
            <person name="Leebens-Mack J."/>
            <person name="Grimwood J."/>
            <person name="Schmutz J."/>
            <person name="Soltis P."/>
            <person name="Soltis D."/>
            <person name="Chen Z.-H."/>
        </authorList>
    </citation>
    <scope>NUCLEOTIDE SEQUENCE</scope>
    <source>
        <strain evidence="3">Whitten #5841</strain>
        <tissue evidence="3">Leaf</tissue>
    </source>
</reference>
<dbReference type="GO" id="GO:0003697">
    <property type="term" value="F:single-stranded DNA binding"/>
    <property type="evidence" value="ECO:0007669"/>
    <property type="project" value="InterPro"/>
</dbReference>